<evidence type="ECO:0000313" key="2">
    <source>
        <dbReference type="Proteomes" id="UP000058446"/>
    </source>
</evidence>
<protein>
    <submittedName>
        <fullName evidence="1">Uncharacterized protein</fullName>
    </submittedName>
</protein>
<organism evidence="1 2">
    <name type="scientific">Corynebacterium lactis RW2-5</name>
    <dbReference type="NCBI Taxonomy" id="1408189"/>
    <lineage>
        <taxon>Bacteria</taxon>
        <taxon>Bacillati</taxon>
        <taxon>Actinomycetota</taxon>
        <taxon>Actinomycetes</taxon>
        <taxon>Mycobacteriales</taxon>
        <taxon>Corynebacteriaceae</taxon>
        <taxon>Corynebacterium</taxon>
    </lineage>
</organism>
<sequence length="54" mass="6037">MFTPLPEGTYTLFPKAQLDRAIANMERRPVAAGYLADGDVITSDMDATRYSWLV</sequence>
<dbReference type="STRING" id="1408189.CLAC_07760"/>
<dbReference type="AlphaFoldDB" id="A0A0K2H4E0"/>
<dbReference type="KEGG" id="clw:CLAC_07760"/>
<dbReference type="PATRIC" id="fig|1408189.4.peg.1554"/>
<dbReference type="RefSeq" id="WP_169750333.1">
    <property type="nucleotide sequence ID" value="NZ_CP006841.1"/>
</dbReference>
<name>A0A0K2H4E0_9CORY</name>
<keyword evidence="2" id="KW-1185">Reference proteome</keyword>
<dbReference type="Proteomes" id="UP000058446">
    <property type="component" value="Chromosome"/>
</dbReference>
<gene>
    <name evidence="1" type="ORF">CLAC_07760</name>
</gene>
<evidence type="ECO:0000313" key="1">
    <source>
        <dbReference type="EMBL" id="ALA68581.1"/>
    </source>
</evidence>
<reference evidence="1 2" key="1">
    <citation type="submission" date="2013-10" db="EMBL/GenBank/DDBJ databases">
        <title>Complete genome sequence of Corynebacterium lactis DSM 45799(T), isolated from raw cow milk.</title>
        <authorList>
            <person name="Ruckert C."/>
            <person name="Albersmeier A."/>
            <person name="Lipski A."/>
            <person name="Kalinowski J."/>
        </authorList>
    </citation>
    <scope>NUCLEOTIDE SEQUENCE [LARGE SCALE GENOMIC DNA]</scope>
    <source>
        <strain evidence="1 2">RW2-5</strain>
    </source>
</reference>
<dbReference type="EMBL" id="CP006841">
    <property type="protein sequence ID" value="ALA68581.1"/>
    <property type="molecule type" value="Genomic_DNA"/>
</dbReference>
<proteinExistence type="predicted"/>
<accession>A0A0K2H4E0</accession>